<dbReference type="PANTHER" id="PTHR13170:SF23">
    <property type="entry name" value="PROTEIN O-GLCNACASE-LIKE"/>
    <property type="match status" value="1"/>
</dbReference>
<dbReference type="InterPro" id="IPR051822">
    <property type="entry name" value="Glycosyl_Hydrolase_84"/>
</dbReference>
<dbReference type="EMBL" id="QRBI01000105">
    <property type="protein sequence ID" value="RMC14577.1"/>
    <property type="molecule type" value="Genomic_DNA"/>
</dbReference>
<dbReference type="PANTHER" id="PTHR13170">
    <property type="entry name" value="O-GLCNACASE"/>
    <property type="match status" value="1"/>
</dbReference>
<dbReference type="AlphaFoldDB" id="A0A3M0L5M3"/>
<dbReference type="SUPFAM" id="SSF51445">
    <property type="entry name" value="(Trans)glycosidases"/>
    <property type="match status" value="1"/>
</dbReference>
<evidence type="ECO:0000259" key="2">
    <source>
        <dbReference type="PROSITE" id="PS52009"/>
    </source>
</evidence>
<dbReference type="SUPFAM" id="SSF55729">
    <property type="entry name" value="Acyl-CoA N-acyltransferases (Nat)"/>
    <property type="match status" value="1"/>
</dbReference>
<dbReference type="GO" id="GO:0009100">
    <property type="term" value="P:glycoprotein metabolic process"/>
    <property type="evidence" value="ECO:0007669"/>
    <property type="project" value="TreeGrafter"/>
</dbReference>
<dbReference type="Proteomes" id="UP000269221">
    <property type="component" value="Unassembled WGS sequence"/>
</dbReference>
<keyword evidence="4" id="KW-1185">Reference proteome</keyword>
<proteinExistence type="predicted"/>
<evidence type="ECO:0000313" key="3">
    <source>
        <dbReference type="EMBL" id="RMC14577.1"/>
    </source>
</evidence>
<sequence>MAERPRFLCGVVEARLRSLIEAAHEQAVEFIFAISAGQDMVFSSAGDRLLLQQKLRQVAAMGCRSFALLFDDIDPCMCQADRDVFPSLAQAQASVANEVYQELGQPSVFLFCPTEYCSSLCSPSPSQSCYLQTIGQELLPGIGVIWTGPKVVSQELSAALLEEVEAVLRRRPVIWDNLYANDYDCRRVFLGPYMGRAPGLTSRLHGLLLNPNCELQANFIPIHTLGTWFRSEMESCAHSDHAGTEEVTAQGAQDGSYSPQEALELALRDWVAEINQQASEPVTPKEVGSGPMAPVTPKEARTSPTSQVTPEEVVSGPMAPVTPKEARTSPTSQVTPEEVGSGPMTPKEARTSPTSQVTPEEARTSPMPPVTSEEAGSGPMAPVTPEEARTSPTSQVTPKEARTSPMAPVTSEEAEPGPTALMTPKEAGSDPTAPLSPEEAASSPTAPLTLEEVRMLVELFYLPYHHGALARELLEHFRWLRANSLSVGVPATAPDACGGTRWRGRAQSFQQLCARTCRLHSRLVSTAGRALLYDLHPYLWDIRNLLLAASAFVLWLDGHLLCEPDPKGTWGNCFGWCQSITAPILLGRDAEPWAHRGGLFGELQALLPVGNSCDLFYHPPPLFPSSQLYLLRPLLPLDKAQPGLTRIRVFQGELYRMCRESLDCDPKVAEILVAHPDLLGDRLLGSFLSLSPEYTFVLEDEGGPCGYAAGALHAEGFLQQRDSSWLPAVRHKYPPDLGTAGSALGQDALEEAVLFFHEEPLAVPQPVLRRFPSLVQLGTAPRVLDVGASRSLALCLLSALRANGSRGVFCQVSDADRQQLSFYSKLGFVALPVAWGSSPGAQLLGRLL</sequence>
<feature type="region of interest" description="Disordered" evidence="1">
    <location>
        <begin position="279"/>
        <end position="446"/>
    </location>
</feature>
<organism evidence="3 4">
    <name type="scientific">Hirundo rustica rustica</name>
    <dbReference type="NCBI Taxonomy" id="333673"/>
    <lineage>
        <taxon>Eukaryota</taxon>
        <taxon>Metazoa</taxon>
        <taxon>Chordata</taxon>
        <taxon>Craniata</taxon>
        <taxon>Vertebrata</taxon>
        <taxon>Euteleostomi</taxon>
        <taxon>Archelosauria</taxon>
        <taxon>Archosauria</taxon>
        <taxon>Dinosauria</taxon>
        <taxon>Saurischia</taxon>
        <taxon>Theropoda</taxon>
        <taxon>Coelurosauria</taxon>
        <taxon>Aves</taxon>
        <taxon>Neognathae</taxon>
        <taxon>Neoaves</taxon>
        <taxon>Telluraves</taxon>
        <taxon>Australaves</taxon>
        <taxon>Passeriformes</taxon>
        <taxon>Sylvioidea</taxon>
        <taxon>Hirundinidae</taxon>
        <taxon>Hirundo</taxon>
    </lineage>
</organism>
<evidence type="ECO:0000313" key="4">
    <source>
        <dbReference type="Proteomes" id="UP000269221"/>
    </source>
</evidence>
<feature type="domain" description="GH84" evidence="2">
    <location>
        <begin position="1"/>
        <end position="233"/>
    </location>
</feature>
<comment type="caution">
    <text evidence="3">The sequence shown here is derived from an EMBL/GenBank/DDBJ whole genome shotgun (WGS) entry which is preliminary data.</text>
</comment>
<dbReference type="Pfam" id="PF07555">
    <property type="entry name" value="NAGidase"/>
    <property type="match status" value="1"/>
</dbReference>
<dbReference type="Gene3D" id="3.40.630.30">
    <property type="match status" value="1"/>
</dbReference>
<dbReference type="Gene3D" id="3.20.20.80">
    <property type="entry name" value="Glycosidases"/>
    <property type="match status" value="1"/>
</dbReference>
<gene>
    <name evidence="3" type="ORF">DUI87_09675</name>
</gene>
<dbReference type="STRING" id="333673.A0A3M0L5M3"/>
<dbReference type="InterPro" id="IPR017853">
    <property type="entry name" value="GH"/>
</dbReference>
<accession>A0A3M0L5M3</accession>
<dbReference type="InterPro" id="IPR016181">
    <property type="entry name" value="Acyl_CoA_acyltransferase"/>
</dbReference>
<protein>
    <recommendedName>
        <fullName evidence="2">GH84 domain-containing protein</fullName>
    </recommendedName>
</protein>
<dbReference type="OrthoDB" id="9975416at2759"/>
<dbReference type="InterPro" id="IPR011496">
    <property type="entry name" value="O-GlcNAcase_cat"/>
</dbReference>
<evidence type="ECO:0000256" key="1">
    <source>
        <dbReference type="SAM" id="MobiDB-lite"/>
    </source>
</evidence>
<reference evidence="3 4" key="1">
    <citation type="submission" date="2018-07" db="EMBL/GenBank/DDBJ databases">
        <title>A high quality draft genome assembly of the barn swallow (H. rustica rustica).</title>
        <authorList>
            <person name="Formenti G."/>
            <person name="Chiara M."/>
            <person name="Poveda L."/>
            <person name="Francoijs K.-J."/>
            <person name="Bonisoli-Alquati A."/>
            <person name="Canova L."/>
            <person name="Gianfranceschi L."/>
            <person name="Horner D.S."/>
            <person name="Saino N."/>
        </authorList>
    </citation>
    <scope>NUCLEOTIDE SEQUENCE [LARGE SCALE GENOMIC DNA]</scope>
    <source>
        <strain evidence="3">Chelidonia</strain>
        <tissue evidence="3">Blood</tissue>
    </source>
</reference>
<dbReference type="PROSITE" id="PS52009">
    <property type="entry name" value="GH84"/>
    <property type="match status" value="1"/>
</dbReference>
<dbReference type="GO" id="GO:0016231">
    <property type="term" value="F:beta-N-acetylglucosaminidase activity"/>
    <property type="evidence" value="ECO:0007669"/>
    <property type="project" value="TreeGrafter"/>
</dbReference>
<dbReference type="Gene3D" id="1.20.58.240">
    <property type="entry name" value="STAT, domain 1"/>
    <property type="match status" value="1"/>
</dbReference>
<name>A0A3M0L5M3_HIRRU</name>